<proteinExistence type="predicted"/>
<name>A0A412KET1_9FIRM</name>
<organism evidence="1 2">
    <name type="scientific">Dorea formicigenerans</name>
    <dbReference type="NCBI Taxonomy" id="39486"/>
    <lineage>
        <taxon>Bacteria</taxon>
        <taxon>Bacillati</taxon>
        <taxon>Bacillota</taxon>
        <taxon>Clostridia</taxon>
        <taxon>Lachnospirales</taxon>
        <taxon>Lachnospiraceae</taxon>
        <taxon>Dorea</taxon>
    </lineage>
</organism>
<reference evidence="1 2" key="1">
    <citation type="submission" date="2018-08" db="EMBL/GenBank/DDBJ databases">
        <title>A genome reference for cultivated species of the human gut microbiota.</title>
        <authorList>
            <person name="Zou Y."/>
            <person name="Xue W."/>
            <person name="Luo G."/>
        </authorList>
    </citation>
    <scope>NUCLEOTIDE SEQUENCE [LARGE SCALE GENOMIC DNA]</scope>
    <source>
        <strain evidence="1 2">AF21-25</strain>
    </source>
</reference>
<dbReference type="EMBL" id="QRVU01000119">
    <property type="protein sequence ID" value="RGS67086.1"/>
    <property type="molecule type" value="Genomic_DNA"/>
</dbReference>
<sequence length="72" mass="8500">MQFMDNVVEEYVFDAEDPAFTEEEAEYENGVMNIKTDAAFNKLMSHFLERLQELDEKIDQFAEQELRAYLLG</sequence>
<protein>
    <submittedName>
        <fullName evidence="1">Uncharacterized protein</fullName>
    </submittedName>
</protein>
<gene>
    <name evidence="1" type="ORF">DWX78_14700</name>
</gene>
<accession>A0A412KET1</accession>
<evidence type="ECO:0000313" key="1">
    <source>
        <dbReference type="EMBL" id="RGS67086.1"/>
    </source>
</evidence>
<dbReference type="AlphaFoldDB" id="A0A412KET1"/>
<dbReference type="Proteomes" id="UP000285981">
    <property type="component" value="Unassembled WGS sequence"/>
</dbReference>
<evidence type="ECO:0000313" key="2">
    <source>
        <dbReference type="Proteomes" id="UP000285981"/>
    </source>
</evidence>
<comment type="caution">
    <text evidence="1">The sequence shown here is derived from an EMBL/GenBank/DDBJ whole genome shotgun (WGS) entry which is preliminary data.</text>
</comment>